<dbReference type="RefSeq" id="WP_015779790.1">
    <property type="nucleotide sequence ID" value="NC_013169.1"/>
</dbReference>
<dbReference type="InterPro" id="IPR019533">
    <property type="entry name" value="Peptidase_S26"/>
</dbReference>
<evidence type="ECO:0000313" key="3">
    <source>
        <dbReference type="EMBL" id="ACV06850.1"/>
    </source>
</evidence>
<proteinExistence type="predicted"/>
<dbReference type="Gene3D" id="2.10.109.10">
    <property type="entry name" value="Umud Fragment, subunit A"/>
    <property type="match status" value="1"/>
</dbReference>
<protein>
    <submittedName>
        <fullName evidence="3">Peptidase S24-like protein</fullName>
    </submittedName>
</protein>
<dbReference type="EMBL" id="CP001686">
    <property type="protein sequence ID" value="ACV06850.1"/>
    <property type="molecule type" value="Genomic_DNA"/>
</dbReference>
<accession>C7NJR8</accession>
<dbReference type="GO" id="GO:0006465">
    <property type="term" value="P:signal peptide processing"/>
    <property type="evidence" value="ECO:0007669"/>
    <property type="project" value="InterPro"/>
</dbReference>
<dbReference type="Proteomes" id="UP000006666">
    <property type="component" value="Chromosome"/>
</dbReference>
<dbReference type="eggNOG" id="COG2932">
    <property type="taxonomic scope" value="Bacteria"/>
</dbReference>
<dbReference type="STRING" id="478801.Ksed_18480"/>
<dbReference type="AlphaFoldDB" id="C7NJR8"/>
<dbReference type="GO" id="GO:0004252">
    <property type="term" value="F:serine-type endopeptidase activity"/>
    <property type="evidence" value="ECO:0007669"/>
    <property type="project" value="InterPro"/>
</dbReference>
<evidence type="ECO:0000256" key="1">
    <source>
        <dbReference type="ARBA" id="ARBA00004308"/>
    </source>
</evidence>
<dbReference type="KEGG" id="kse:Ksed_18480"/>
<gene>
    <name evidence="3" type="ordered locus">Ksed_18480</name>
</gene>
<dbReference type="HOGENOM" id="CLU_028723_11_0_11"/>
<dbReference type="SUPFAM" id="SSF51306">
    <property type="entry name" value="LexA/Signal peptidase"/>
    <property type="match status" value="1"/>
</dbReference>
<evidence type="ECO:0000259" key="2">
    <source>
        <dbReference type="Pfam" id="PF00717"/>
    </source>
</evidence>
<dbReference type="InterPro" id="IPR036286">
    <property type="entry name" value="LexA/Signal_pep-like_sf"/>
</dbReference>
<dbReference type="InterPro" id="IPR015927">
    <property type="entry name" value="Peptidase_S24_S26A/B/C"/>
</dbReference>
<feature type="domain" description="Peptidase S24/S26A/S26B/S26C" evidence="2">
    <location>
        <begin position="5"/>
        <end position="46"/>
    </location>
</feature>
<dbReference type="GO" id="GO:0012505">
    <property type="term" value="C:endomembrane system"/>
    <property type="evidence" value="ECO:0007669"/>
    <property type="project" value="UniProtKB-SubCell"/>
</dbReference>
<reference evidence="3 4" key="1">
    <citation type="journal article" date="2009" name="Stand. Genomic Sci.">
        <title>Complete genome sequence of Kytococcus sedentarius type strain (541).</title>
        <authorList>
            <person name="Sims D."/>
            <person name="Brettin T."/>
            <person name="Detter J.C."/>
            <person name="Han C."/>
            <person name="Lapidus A."/>
            <person name="Copeland A."/>
            <person name="Glavina Del Rio T."/>
            <person name="Nolan M."/>
            <person name="Chen F."/>
            <person name="Lucas S."/>
            <person name="Tice H."/>
            <person name="Cheng J.F."/>
            <person name="Bruce D."/>
            <person name="Goodwin L."/>
            <person name="Pitluck S."/>
            <person name="Ovchinnikova G."/>
            <person name="Pati A."/>
            <person name="Ivanova N."/>
            <person name="Mavrommatis K."/>
            <person name="Chen A."/>
            <person name="Palaniappan K."/>
            <person name="D'haeseleer P."/>
            <person name="Chain P."/>
            <person name="Bristow J."/>
            <person name="Eisen J.A."/>
            <person name="Markowitz V."/>
            <person name="Hugenholtz P."/>
            <person name="Schneider S."/>
            <person name="Goker M."/>
            <person name="Pukall R."/>
            <person name="Kyrpides N.C."/>
            <person name="Klenk H.P."/>
        </authorList>
    </citation>
    <scope>NUCLEOTIDE SEQUENCE [LARGE SCALE GENOMIC DNA]</scope>
    <source>
        <strain evidence="4">ATCC 14392 / DSM 20547 / JCM 11482 / CCUG 33030 / NBRC 15357 / NCTC 11040 / CCM 314 / 541</strain>
    </source>
</reference>
<name>C7NJR8_KYTSD</name>
<dbReference type="Pfam" id="PF00717">
    <property type="entry name" value="Peptidase_S24"/>
    <property type="match status" value="1"/>
</dbReference>
<dbReference type="CDD" id="cd06530">
    <property type="entry name" value="S26_SPase_I"/>
    <property type="match status" value="1"/>
</dbReference>
<evidence type="ECO:0000313" key="4">
    <source>
        <dbReference type="Proteomes" id="UP000006666"/>
    </source>
</evidence>
<keyword evidence="4" id="KW-1185">Reference proteome</keyword>
<sequence length="115" mass="12159">MRLGLARVAGRSMEPTLRPGDLVVVLHGAPVRPGRLVVCRLPDGPMGARPLGIKRAVCRRIDGGTVAWWVRSDNQDQGTDSRTFGAVPAADVLAVGLARVPRWVTRLASRGSGAG</sequence>
<organism evidence="3 4">
    <name type="scientific">Kytococcus sedentarius (strain ATCC 14392 / DSM 20547 / JCM 11482 / CCUG 33030 / NBRC 15357 / NCTC 11040 / CCM 314 / 541)</name>
    <name type="common">Micrococcus sedentarius</name>
    <dbReference type="NCBI Taxonomy" id="478801"/>
    <lineage>
        <taxon>Bacteria</taxon>
        <taxon>Bacillati</taxon>
        <taxon>Actinomycetota</taxon>
        <taxon>Actinomycetes</taxon>
        <taxon>Micrococcales</taxon>
        <taxon>Kytococcaceae</taxon>
        <taxon>Kytococcus</taxon>
    </lineage>
</organism>
<comment type="subcellular location">
    <subcellularLocation>
        <location evidence="1">Endomembrane system</location>
    </subcellularLocation>
</comment>